<dbReference type="EMBL" id="CP157485">
    <property type="protein sequence ID" value="XBO48058.1"/>
    <property type="molecule type" value="Genomic_DNA"/>
</dbReference>
<dbReference type="AlphaFoldDB" id="A0AAU7K5R8"/>
<sequence>MKIPEIAYNRFYEILIDHYVETEFQDGETSDLRRRSPQIWEVKSHKTDEYPVLGLFGTYSSENRIFYRVKCYVKDGMCDINEDLFIAALKYIDVEIPFNVAGKVVELTNVASLYFQTFLEKYYPEFIEKYKYFVVYDKVNGNVFLENSNLDAQFSENDGSAYDSKTLIKEQDTLTTLVEKYYNFIAIKEMQKAWNLLSPYYQKAYWKNNFDDFSSHNENIVFIKKLHVWDVSVDGDSASCKVYFESKQYIESSAELYDLKSLNLRELDIFAEKILAFKKKADIAGLSLNHIKIKDLLKTDIGELLRYRTGCDPEELSNTLDLLEPLSSKRLYTFSFAIYSTVWVISDISIEI</sequence>
<protein>
    <submittedName>
        <fullName evidence="1">Uncharacterized protein</fullName>
    </submittedName>
</protein>
<proteinExistence type="predicted"/>
<evidence type="ECO:0000313" key="1">
    <source>
        <dbReference type="EMBL" id="XBO48058.1"/>
    </source>
</evidence>
<reference evidence="1" key="1">
    <citation type="submission" date="2024-05" db="EMBL/GenBank/DDBJ databases">
        <authorList>
            <person name="Kim S."/>
            <person name="Heo J."/>
            <person name="Choi H."/>
            <person name="Choi Y."/>
            <person name="Kwon S.-W."/>
            <person name="Kim Y."/>
        </authorList>
    </citation>
    <scope>NUCLEOTIDE SEQUENCE</scope>
    <source>
        <strain evidence="1">KACC 23697</strain>
    </source>
</reference>
<gene>
    <name evidence="1" type="ORF">ABEG20_00395</name>
</gene>
<organism evidence="1">
    <name type="scientific">Pedobacter sp. KACC 23697</name>
    <dbReference type="NCBI Taxonomy" id="3149230"/>
    <lineage>
        <taxon>Bacteria</taxon>
        <taxon>Pseudomonadati</taxon>
        <taxon>Bacteroidota</taxon>
        <taxon>Sphingobacteriia</taxon>
        <taxon>Sphingobacteriales</taxon>
        <taxon>Sphingobacteriaceae</taxon>
        <taxon>Pedobacter</taxon>
    </lineage>
</organism>
<name>A0AAU7K5R8_9SPHI</name>
<accession>A0AAU7K5R8</accession>
<dbReference type="RefSeq" id="WP_406825448.1">
    <property type="nucleotide sequence ID" value="NZ_CP157485.1"/>
</dbReference>